<keyword evidence="1" id="KW-0732">Signal</keyword>
<evidence type="ECO:0000313" key="3">
    <source>
        <dbReference type="Proteomes" id="UP000634004"/>
    </source>
</evidence>
<evidence type="ECO:0008006" key="4">
    <source>
        <dbReference type="Google" id="ProtNLM"/>
    </source>
</evidence>
<dbReference type="AlphaFoldDB" id="A0A8J3CP53"/>
<gene>
    <name evidence="2" type="ORF">GCM10009069_11300</name>
</gene>
<reference evidence="2" key="1">
    <citation type="journal article" date="2014" name="Int. J. Syst. Evol. Microbiol.">
        <title>Complete genome sequence of Corynebacterium casei LMG S-19264T (=DSM 44701T), isolated from a smear-ripened cheese.</title>
        <authorList>
            <consortium name="US DOE Joint Genome Institute (JGI-PGF)"/>
            <person name="Walter F."/>
            <person name="Albersmeier A."/>
            <person name="Kalinowski J."/>
            <person name="Ruckert C."/>
        </authorList>
    </citation>
    <scope>NUCLEOTIDE SEQUENCE</scope>
    <source>
        <strain evidence="2">KCTC 32513</strain>
    </source>
</reference>
<feature type="signal peptide" evidence="1">
    <location>
        <begin position="1"/>
        <end position="21"/>
    </location>
</feature>
<sequence>MTRIILLSFVLILSACQADTAAIEIENRFEQTASEDVSSETEVLRECADNPECKTQDSAQFELAVTILSDLTSGACEWAPDQTGGFVPVASAVFGVEDDGPAISLEEWVALGPDQAKALLDETSLLKPFSHKCDYDDQSADFRQGYDLLVAASAAGNHDAANELGVLYLDDPDMFDLDAARSFLETCNAFGGGFCAFNLARVESLESVDGCGRCLGLLRVAATRTGDGGIRFMYGLAKRRLDRGELVGRVFINTGTDSGTQEFLEEFEVLFPRLALDTAKPDGI</sequence>
<dbReference type="PROSITE" id="PS51257">
    <property type="entry name" value="PROKAR_LIPOPROTEIN"/>
    <property type="match status" value="1"/>
</dbReference>
<dbReference type="EMBL" id="BMZH01000003">
    <property type="protein sequence ID" value="GHA89886.1"/>
    <property type="molecule type" value="Genomic_DNA"/>
</dbReference>
<keyword evidence="3" id="KW-1185">Reference proteome</keyword>
<dbReference type="Proteomes" id="UP000634004">
    <property type="component" value="Unassembled WGS sequence"/>
</dbReference>
<feature type="chain" id="PRO_5035165074" description="Sel1 repeat family protein" evidence="1">
    <location>
        <begin position="22"/>
        <end position="284"/>
    </location>
</feature>
<evidence type="ECO:0000313" key="2">
    <source>
        <dbReference type="EMBL" id="GHA89886.1"/>
    </source>
</evidence>
<evidence type="ECO:0000256" key="1">
    <source>
        <dbReference type="SAM" id="SignalP"/>
    </source>
</evidence>
<comment type="caution">
    <text evidence="2">The sequence shown here is derived from an EMBL/GenBank/DDBJ whole genome shotgun (WGS) entry which is preliminary data.</text>
</comment>
<dbReference type="RefSeq" id="WP_189496289.1">
    <property type="nucleotide sequence ID" value="NZ_BMZH01000003.1"/>
</dbReference>
<reference evidence="2" key="2">
    <citation type="submission" date="2020-09" db="EMBL/GenBank/DDBJ databases">
        <authorList>
            <person name="Sun Q."/>
            <person name="Kim S."/>
        </authorList>
    </citation>
    <scope>NUCLEOTIDE SEQUENCE</scope>
    <source>
        <strain evidence="2">KCTC 32513</strain>
    </source>
</reference>
<protein>
    <recommendedName>
        <fullName evidence="4">Sel1 repeat family protein</fullName>
    </recommendedName>
</protein>
<accession>A0A8J3CP53</accession>
<organism evidence="2 3">
    <name type="scientific">Algimonas arctica</name>
    <dbReference type="NCBI Taxonomy" id="1479486"/>
    <lineage>
        <taxon>Bacteria</taxon>
        <taxon>Pseudomonadati</taxon>
        <taxon>Pseudomonadota</taxon>
        <taxon>Alphaproteobacteria</taxon>
        <taxon>Maricaulales</taxon>
        <taxon>Robiginitomaculaceae</taxon>
        <taxon>Algimonas</taxon>
    </lineage>
</organism>
<name>A0A8J3CP53_9PROT</name>
<proteinExistence type="predicted"/>